<feature type="region of interest" description="Disordered" evidence="1">
    <location>
        <begin position="137"/>
        <end position="169"/>
    </location>
</feature>
<keyword evidence="4" id="KW-1185">Reference proteome</keyword>
<dbReference type="InterPro" id="IPR001387">
    <property type="entry name" value="Cro/C1-type_HTH"/>
</dbReference>
<protein>
    <submittedName>
        <fullName evidence="3">Helix-turn-helix transcriptional regulator</fullName>
    </submittedName>
</protein>
<dbReference type="EMBL" id="JAFIMU010000007">
    <property type="protein sequence ID" value="MBN8230306.1"/>
    <property type="molecule type" value="Genomic_DNA"/>
</dbReference>
<dbReference type="Pfam" id="PF01381">
    <property type="entry name" value="HTH_3"/>
    <property type="match status" value="1"/>
</dbReference>
<dbReference type="SUPFAM" id="SSF47413">
    <property type="entry name" value="lambda repressor-like DNA-binding domains"/>
    <property type="match status" value="1"/>
</dbReference>
<feature type="domain" description="HTH cro/C1-type" evidence="2">
    <location>
        <begin position="34"/>
        <end position="87"/>
    </location>
</feature>
<comment type="caution">
    <text evidence="3">The sequence shown here is derived from an EMBL/GenBank/DDBJ whole genome shotgun (WGS) entry which is preliminary data.</text>
</comment>
<gene>
    <name evidence="3" type="ORF">JYK02_22590</name>
</gene>
<proteinExistence type="predicted"/>
<accession>A0ABS3DG65</accession>
<dbReference type="CDD" id="cd00093">
    <property type="entry name" value="HTH_XRE"/>
    <property type="match status" value="1"/>
</dbReference>
<dbReference type="InterPro" id="IPR010982">
    <property type="entry name" value="Lambda_DNA-bd_dom_sf"/>
</dbReference>
<dbReference type="Gene3D" id="1.10.260.40">
    <property type="entry name" value="lambda repressor-like DNA-binding domains"/>
    <property type="match status" value="1"/>
</dbReference>
<sequence>MAPKTCAPGERCKVLGVPAPVNEKLNMVFGAAARDARLRLGLTQADVAERVGIAMEVYSRMERGRMLPRAQNLRRLCDVLAVSADTLLGVGPGASPVSPRAAPAQEDSLELRRLVRSLRELEPRQLKAVARVVRTVVSVMPPKQSPEPREPRPTPRKKPLAPPRKRRAG</sequence>
<reference evidence="3 4" key="1">
    <citation type="submission" date="2021-02" db="EMBL/GenBank/DDBJ databases">
        <title>De Novo genome assembly of isolated myxobacteria.</title>
        <authorList>
            <person name="Stevens D.C."/>
        </authorList>
    </citation>
    <scope>NUCLEOTIDE SEQUENCE [LARGE SCALE GENOMIC DNA]</scope>
    <source>
        <strain evidence="3 4">ATCC 29039</strain>
    </source>
</reference>
<evidence type="ECO:0000259" key="2">
    <source>
        <dbReference type="PROSITE" id="PS50943"/>
    </source>
</evidence>
<evidence type="ECO:0000313" key="3">
    <source>
        <dbReference type="EMBL" id="MBN8230306.1"/>
    </source>
</evidence>
<name>A0ABS3DG65_9BACT</name>
<dbReference type="SMART" id="SM00530">
    <property type="entry name" value="HTH_XRE"/>
    <property type="match status" value="1"/>
</dbReference>
<feature type="compositionally biased region" description="Basic residues" evidence="1">
    <location>
        <begin position="154"/>
        <end position="169"/>
    </location>
</feature>
<dbReference type="Proteomes" id="UP000664052">
    <property type="component" value="Unassembled WGS sequence"/>
</dbReference>
<dbReference type="PROSITE" id="PS50943">
    <property type="entry name" value="HTH_CROC1"/>
    <property type="match status" value="1"/>
</dbReference>
<evidence type="ECO:0000256" key="1">
    <source>
        <dbReference type="SAM" id="MobiDB-lite"/>
    </source>
</evidence>
<organism evidence="3 4">
    <name type="scientific">Corallococcus macrosporus</name>
    <dbReference type="NCBI Taxonomy" id="35"/>
    <lineage>
        <taxon>Bacteria</taxon>
        <taxon>Pseudomonadati</taxon>
        <taxon>Myxococcota</taxon>
        <taxon>Myxococcia</taxon>
        <taxon>Myxococcales</taxon>
        <taxon>Cystobacterineae</taxon>
        <taxon>Myxococcaceae</taxon>
        <taxon>Corallococcus</taxon>
    </lineage>
</organism>
<evidence type="ECO:0000313" key="4">
    <source>
        <dbReference type="Proteomes" id="UP000664052"/>
    </source>
</evidence>